<comment type="similarity">
    <text evidence="2">Belongs to the RmuC family.</text>
</comment>
<keyword evidence="5" id="KW-0812">Transmembrane</keyword>
<gene>
    <name evidence="6" type="ORF">COT82_00220</name>
</gene>
<comment type="function">
    <text evidence="1">Involved in DNA recombination.</text>
</comment>
<evidence type="ECO:0000256" key="2">
    <source>
        <dbReference type="ARBA" id="ARBA00009840"/>
    </source>
</evidence>
<keyword evidence="4" id="KW-0233">DNA recombination</keyword>
<keyword evidence="3" id="KW-0175">Coiled coil</keyword>
<reference evidence="7" key="1">
    <citation type="submission" date="2017-09" db="EMBL/GenBank/DDBJ databases">
        <title>Depth-based differentiation of microbial function through sediment-hosted aquifers and enrichment of novel symbionts in the deep terrestrial subsurface.</title>
        <authorList>
            <person name="Probst A.J."/>
            <person name="Ladd B."/>
            <person name="Jarett J.K."/>
            <person name="Geller-Mcgrath D.E."/>
            <person name="Sieber C.M.K."/>
            <person name="Emerson J.B."/>
            <person name="Anantharaman K."/>
            <person name="Thomas B.C."/>
            <person name="Malmstrom R."/>
            <person name="Stieglmeier M."/>
            <person name="Klingl A."/>
            <person name="Woyke T."/>
            <person name="Ryan C.M."/>
            <person name="Banfield J.F."/>
        </authorList>
    </citation>
    <scope>NUCLEOTIDE SEQUENCE [LARGE SCALE GENOMIC DNA]</scope>
</reference>
<accession>A0A2M6WW01</accession>
<dbReference type="Proteomes" id="UP000230481">
    <property type="component" value="Unassembled WGS sequence"/>
</dbReference>
<dbReference type="EMBL" id="PFAA01000005">
    <property type="protein sequence ID" value="PIT96978.1"/>
    <property type="molecule type" value="Genomic_DNA"/>
</dbReference>
<protein>
    <submittedName>
        <fullName evidence="6">DNA recombination protein RmuC</fullName>
    </submittedName>
</protein>
<feature type="transmembrane region" description="Helical" evidence="5">
    <location>
        <begin position="6"/>
        <end position="28"/>
    </location>
</feature>
<evidence type="ECO:0000256" key="4">
    <source>
        <dbReference type="ARBA" id="ARBA00023172"/>
    </source>
</evidence>
<evidence type="ECO:0000256" key="1">
    <source>
        <dbReference type="ARBA" id="ARBA00003416"/>
    </source>
</evidence>
<evidence type="ECO:0000313" key="6">
    <source>
        <dbReference type="EMBL" id="PIT96978.1"/>
    </source>
</evidence>
<evidence type="ECO:0000256" key="3">
    <source>
        <dbReference type="ARBA" id="ARBA00023054"/>
    </source>
</evidence>
<sequence length="364" mass="41485">MSMSAIWTIGIILIIFTAINGIIIWFIIRKRSGKEDSQSSLLIQNQLQELTKSLDNKLGENTKNMSESVRYQFNQSQKLINDINEQMIKHLKDVSKGMTEVNESSKQVLTITEQLRNLEKVLKHQKQRGNLGEASLELILSNILPPTSYKLQYRFNDGDITDAVIITKDGVISVDAKFSLDNYNRMINEEDENRKAELGEEFIKDLKKRINETAKYIKPKDGTLPFAFMFIPAEGIYYDLLVNENIGFGVNTRSLIDYAYKDKNVIIVSPTTFAAYLQSVLYGFRAFKIEESAKQIGKYVEGLTRHLKSYDDYFKKVGNSLSTTVNHYNSASKEFGKIDKDVLKITGESTDIGIVLIDKPNKEE</sequence>
<dbReference type="AlphaFoldDB" id="A0A2M6WW01"/>
<dbReference type="PANTHER" id="PTHR30563">
    <property type="entry name" value="DNA RECOMBINATION PROTEIN RMUC"/>
    <property type="match status" value="1"/>
</dbReference>
<dbReference type="GO" id="GO:0006310">
    <property type="term" value="P:DNA recombination"/>
    <property type="evidence" value="ECO:0007669"/>
    <property type="project" value="UniProtKB-KW"/>
</dbReference>
<dbReference type="Pfam" id="PF02646">
    <property type="entry name" value="RmuC"/>
    <property type="match status" value="1"/>
</dbReference>
<keyword evidence="5" id="KW-0472">Membrane</keyword>
<keyword evidence="5" id="KW-1133">Transmembrane helix</keyword>
<dbReference type="InterPro" id="IPR003798">
    <property type="entry name" value="DNA_recombination_RmuC"/>
</dbReference>
<evidence type="ECO:0000256" key="5">
    <source>
        <dbReference type="SAM" id="Phobius"/>
    </source>
</evidence>
<comment type="caution">
    <text evidence="6">The sequence shown here is derived from an EMBL/GenBank/DDBJ whole genome shotgun (WGS) entry which is preliminary data.</text>
</comment>
<dbReference type="PANTHER" id="PTHR30563:SF0">
    <property type="entry name" value="DNA RECOMBINATION PROTEIN RMUC"/>
    <property type="match status" value="1"/>
</dbReference>
<evidence type="ECO:0000313" key="7">
    <source>
        <dbReference type="Proteomes" id="UP000230481"/>
    </source>
</evidence>
<proteinExistence type="inferred from homology"/>
<organism evidence="6 7">
    <name type="scientific">Candidatus Campbellbacteria bacterium CG10_big_fil_rev_8_21_14_0_10_35_52</name>
    <dbReference type="NCBI Taxonomy" id="1974527"/>
    <lineage>
        <taxon>Bacteria</taxon>
        <taxon>Candidatus Campbelliibacteriota</taxon>
    </lineage>
</organism>
<name>A0A2M6WW01_9BACT</name>